<name>A0A5C3NRP4_9APHY</name>
<dbReference type="InterPro" id="IPR040521">
    <property type="entry name" value="KDZ"/>
</dbReference>
<protein>
    <recommendedName>
        <fullName evidence="1">CxC2-like cysteine cluster KDZ transposase-associated domain-containing protein</fullName>
    </recommendedName>
</protein>
<dbReference type="InParanoid" id="A0A5C3NRP4"/>
<dbReference type="PANTHER" id="PTHR33104:SF2">
    <property type="entry name" value="CXC3 LIKE CYSTEINE CLUSTER DOMAIN-CONTAINING PROTEIN"/>
    <property type="match status" value="1"/>
</dbReference>
<gene>
    <name evidence="2" type="ORF">K466DRAFT_504263</name>
</gene>
<evidence type="ECO:0000259" key="1">
    <source>
        <dbReference type="Pfam" id="PF18803"/>
    </source>
</evidence>
<dbReference type="Pfam" id="PF18758">
    <property type="entry name" value="KDZ"/>
    <property type="match status" value="1"/>
</dbReference>
<proteinExistence type="predicted"/>
<dbReference type="InterPro" id="IPR041457">
    <property type="entry name" value="CxC2_KDZ-assoc"/>
</dbReference>
<dbReference type="EMBL" id="ML211819">
    <property type="protein sequence ID" value="TFK80226.1"/>
    <property type="molecule type" value="Genomic_DNA"/>
</dbReference>
<evidence type="ECO:0000313" key="2">
    <source>
        <dbReference type="EMBL" id="TFK80226.1"/>
    </source>
</evidence>
<sequence length="960" mass="108762">MKSFVPKRDLYLNEMLRRDGRGHATNDKCLDCLDPAHAGVAAIRCSVCAPGPLCCEACAVRKHAGCPYHRIQRWTGQTFEDVTLKDLGLVIQLGHHHDRSICTNPQPSRSDFSVIDVNGRHLVAVNFCGCDNAGKAGNVVEQLLRFDLWPATDCEPNTVFTFQMLEHYHVQSLQGKMSMYDYYASLERLTDNTGTTRAQDRYKAFMRVVAQWRHLKLLKRAGRGHDHTGVAGTKQGELALRCPACPHVGINLPDNWETISDDLKYLYMMTVAIDACFRLKRRDVSDTNKDPILGSGWAYFVEDTGYHEVLAGYGDQKEMSTCTGLSAVDHANTKFSQGYAATGVGAVMCARHGFWLAHGIGDIQKGEKYINMDYIFVCAMKEYLVVNKLVSYDIACQWSIGLLERIEKFPPHLQIELPAGSISYVIPKLHFGAHKREGHSPYSLNYRVGAGRTDAETPERGWWYMQAVASSTKAMGPGTRQGHLDDQFGHSNWRKTVDMPSAMAKGLRIAQEAYAEQKEIFDDLTKSLSKNYDLVKWEREVKLWEMDPFNRDDPYVVLSQGTTEAEALRELSEEEQRASAVPGFVALNDVSPVGFITMGLELEEAKFRLQEDAKTATASRVAGLFERRTALRRRVQKFRAIQGVYMPRAIMLLEADPACRTDIERIEEVRLGLPSEISSSRRDAVCTPRLQEIEARLREGQCRDALQNVRNKLHTLSHLYLYKKTHVRHQGASTRARSEISTQDVRKGRAVAKYRRARRAKLALSGRGAWEVELRVLEDEDVRGIHDDDPATAKKRKRHGEQLTPAEGRRILSWIWRSGDVEDAGESGESLRVEWLKARARTMRWREEICLLREEMRRVLGFHLYTENEWLARARSVHSEDSALQEGLVAYALKQARIRRRMRAVCRARCMAEARKSSGTEWVESAEWAAVLDAEVGELTDEAEFDAVYGVDDEVLDDLV</sequence>
<dbReference type="PANTHER" id="PTHR33104">
    <property type="entry name" value="SI:DKEY-29D5.2"/>
    <property type="match status" value="1"/>
</dbReference>
<dbReference type="Proteomes" id="UP000308197">
    <property type="component" value="Unassembled WGS sequence"/>
</dbReference>
<reference evidence="2 3" key="1">
    <citation type="journal article" date="2019" name="Nat. Ecol. Evol.">
        <title>Megaphylogeny resolves global patterns of mushroom evolution.</title>
        <authorList>
            <person name="Varga T."/>
            <person name="Krizsan K."/>
            <person name="Foldi C."/>
            <person name="Dima B."/>
            <person name="Sanchez-Garcia M."/>
            <person name="Sanchez-Ramirez S."/>
            <person name="Szollosi G.J."/>
            <person name="Szarkandi J.G."/>
            <person name="Papp V."/>
            <person name="Albert L."/>
            <person name="Andreopoulos W."/>
            <person name="Angelini C."/>
            <person name="Antonin V."/>
            <person name="Barry K.W."/>
            <person name="Bougher N.L."/>
            <person name="Buchanan P."/>
            <person name="Buyck B."/>
            <person name="Bense V."/>
            <person name="Catcheside P."/>
            <person name="Chovatia M."/>
            <person name="Cooper J."/>
            <person name="Damon W."/>
            <person name="Desjardin D."/>
            <person name="Finy P."/>
            <person name="Geml J."/>
            <person name="Haridas S."/>
            <person name="Hughes K."/>
            <person name="Justo A."/>
            <person name="Karasinski D."/>
            <person name="Kautmanova I."/>
            <person name="Kiss B."/>
            <person name="Kocsube S."/>
            <person name="Kotiranta H."/>
            <person name="LaButti K.M."/>
            <person name="Lechner B.E."/>
            <person name="Liimatainen K."/>
            <person name="Lipzen A."/>
            <person name="Lukacs Z."/>
            <person name="Mihaltcheva S."/>
            <person name="Morgado L.N."/>
            <person name="Niskanen T."/>
            <person name="Noordeloos M.E."/>
            <person name="Ohm R.A."/>
            <person name="Ortiz-Santana B."/>
            <person name="Ovrebo C."/>
            <person name="Racz N."/>
            <person name="Riley R."/>
            <person name="Savchenko A."/>
            <person name="Shiryaev A."/>
            <person name="Soop K."/>
            <person name="Spirin V."/>
            <person name="Szebenyi C."/>
            <person name="Tomsovsky M."/>
            <person name="Tulloss R.E."/>
            <person name="Uehling J."/>
            <person name="Grigoriev I.V."/>
            <person name="Vagvolgyi C."/>
            <person name="Papp T."/>
            <person name="Martin F.M."/>
            <person name="Miettinen O."/>
            <person name="Hibbett D.S."/>
            <person name="Nagy L.G."/>
        </authorList>
    </citation>
    <scope>NUCLEOTIDE SEQUENCE [LARGE SCALE GENOMIC DNA]</scope>
    <source>
        <strain evidence="2 3">HHB13444</strain>
    </source>
</reference>
<organism evidence="2 3">
    <name type="scientific">Polyporus arcularius HHB13444</name>
    <dbReference type="NCBI Taxonomy" id="1314778"/>
    <lineage>
        <taxon>Eukaryota</taxon>
        <taxon>Fungi</taxon>
        <taxon>Dikarya</taxon>
        <taxon>Basidiomycota</taxon>
        <taxon>Agaricomycotina</taxon>
        <taxon>Agaricomycetes</taxon>
        <taxon>Polyporales</taxon>
        <taxon>Polyporaceae</taxon>
        <taxon>Polyporus</taxon>
    </lineage>
</organism>
<accession>A0A5C3NRP4</accession>
<dbReference type="Pfam" id="PF18803">
    <property type="entry name" value="CxC2"/>
    <property type="match status" value="1"/>
</dbReference>
<feature type="domain" description="CxC2-like cysteine cluster KDZ transposase-associated" evidence="1">
    <location>
        <begin position="84"/>
        <end position="194"/>
    </location>
</feature>
<dbReference type="STRING" id="1314778.A0A5C3NRP4"/>
<evidence type="ECO:0000313" key="3">
    <source>
        <dbReference type="Proteomes" id="UP000308197"/>
    </source>
</evidence>
<keyword evidence="3" id="KW-1185">Reference proteome</keyword>
<dbReference type="AlphaFoldDB" id="A0A5C3NRP4"/>